<dbReference type="AlphaFoldDB" id="A0A4C1YVR5"/>
<gene>
    <name evidence="1" type="ORF">EVAR_65463_1</name>
</gene>
<sequence length="101" mass="10981">MHNALPARACAWVDNAGRKSTKKITLRKVTLLWTYVVTSRDSLCRGHPSGSPVGESRADGILRLSTSDVRTSGGSTSIFHGLLVKCKGAAPHRKLLNREVR</sequence>
<name>A0A4C1YVR5_EUMVA</name>
<evidence type="ECO:0000313" key="1">
    <source>
        <dbReference type="EMBL" id="GBP78719.1"/>
    </source>
</evidence>
<dbReference type="EMBL" id="BGZK01001382">
    <property type="protein sequence ID" value="GBP78719.1"/>
    <property type="molecule type" value="Genomic_DNA"/>
</dbReference>
<proteinExistence type="predicted"/>
<evidence type="ECO:0000313" key="2">
    <source>
        <dbReference type="Proteomes" id="UP000299102"/>
    </source>
</evidence>
<comment type="caution">
    <text evidence="1">The sequence shown here is derived from an EMBL/GenBank/DDBJ whole genome shotgun (WGS) entry which is preliminary data.</text>
</comment>
<organism evidence="1 2">
    <name type="scientific">Eumeta variegata</name>
    <name type="common">Bagworm moth</name>
    <name type="synonym">Eumeta japonica</name>
    <dbReference type="NCBI Taxonomy" id="151549"/>
    <lineage>
        <taxon>Eukaryota</taxon>
        <taxon>Metazoa</taxon>
        <taxon>Ecdysozoa</taxon>
        <taxon>Arthropoda</taxon>
        <taxon>Hexapoda</taxon>
        <taxon>Insecta</taxon>
        <taxon>Pterygota</taxon>
        <taxon>Neoptera</taxon>
        <taxon>Endopterygota</taxon>
        <taxon>Lepidoptera</taxon>
        <taxon>Glossata</taxon>
        <taxon>Ditrysia</taxon>
        <taxon>Tineoidea</taxon>
        <taxon>Psychidae</taxon>
        <taxon>Oiketicinae</taxon>
        <taxon>Eumeta</taxon>
    </lineage>
</organism>
<reference evidence="1 2" key="1">
    <citation type="journal article" date="2019" name="Commun. Biol.">
        <title>The bagworm genome reveals a unique fibroin gene that provides high tensile strength.</title>
        <authorList>
            <person name="Kono N."/>
            <person name="Nakamura H."/>
            <person name="Ohtoshi R."/>
            <person name="Tomita M."/>
            <person name="Numata K."/>
            <person name="Arakawa K."/>
        </authorList>
    </citation>
    <scope>NUCLEOTIDE SEQUENCE [LARGE SCALE GENOMIC DNA]</scope>
</reference>
<protein>
    <submittedName>
        <fullName evidence="1">Uncharacterized protein</fullName>
    </submittedName>
</protein>
<dbReference type="Proteomes" id="UP000299102">
    <property type="component" value="Unassembled WGS sequence"/>
</dbReference>
<keyword evidence="2" id="KW-1185">Reference proteome</keyword>
<accession>A0A4C1YVR5</accession>